<accession>J9GDF7</accession>
<protein>
    <submittedName>
        <fullName evidence="2">Uncharacterized protein</fullName>
    </submittedName>
</protein>
<dbReference type="EMBL" id="AMCI01001648">
    <property type="protein sequence ID" value="EJX04909.1"/>
    <property type="molecule type" value="Genomic_DNA"/>
</dbReference>
<keyword evidence="1" id="KW-1133">Transmembrane helix</keyword>
<comment type="caution">
    <text evidence="2">The sequence shown here is derived from an EMBL/GenBank/DDBJ whole genome shotgun (WGS) entry which is preliminary data.</text>
</comment>
<keyword evidence="1" id="KW-0472">Membrane</keyword>
<reference evidence="2" key="1">
    <citation type="journal article" date="2012" name="PLoS ONE">
        <title>Gene sets for utilization of primary and secondary nutrition supplies in the distal gut of endangered iberian lynx.</title>
        <authorList>
            <person name="Alcaide M."/>
            <person name="Messina E."/>
            <person name="Richter M."/>
            <person name="Bargiela R."/>
            <person name="Peplies J."/>
            <person name="Huws S.A."/>
            <person name="Newbold C.J."/>
            <person name="Golyshin P.N."/>
            <person name="Simon M.A."/>
            <person name="Lopez G."/>
            <person name="Yakimov M.M."/>
            <person name="Ferrer M."/>
        </authorList>
    </citation>
    <scope>NUCLEOTIDE SEQUENCE</scope>
</reference>
<gene>
    <name evidence="2" type="ORF">EVA_06984</name>
</gene>
<evidence type="ECO:0000313" key="2">
    <source>
        <dbReference type="EMBL" id="EJX04909.1"/>
    </source>
</evidence>
<proteinExistence type="predicted"/>
<evidence type="ECO:0000256" key="1">
    <source>
        <dbReference type="SAM" id="Phobius"/>
    </source>
</evidence>
<feature type="transmembrane region" description="Helical" evidence="1">
    <location>
        <begin position="16"/>
        <end position="35"/>
    </location>
</feature>
<name>J9GDF7_9ZZZZ</name>
<dbReference type="AlphaFoldDB" id="J9GDF7"/>
<organism evidence="2">
    <name type="scientific">gut metagenome</name>
    <dbReference type="NCBI Taxonomy" id="749906"/>
    <lineage>
        <taxon>unclassified sequences</taxon>
        <taxon>metagenomes</taxon>
        <taxon>organismal metagenomes</taxon>
    </lineage>
</organism>
<sequence>MRNVASGIIQFPKIRSWMVSFSILVASSPLVMEYISGKFFSNSSR</sequence>
<keyword evidence="1" id="KW-0812">Transmembrane</keyword>